<name>A0ABN2WK12_9ACTN</name>
<dbReference type="Pfam" id="PF07681">
    <property type="entry name" value="DoxX"/>
    <property type="match status" value="1"/>
</dbReference>
<feature type="compositionally biased region" description="Basic residues" evidence="5">
    <location>
        <begin position="131"/>
        <end position="141"/>
    </location>
</feature>
<evidence type="ECO:0000256" key="4">
    <source>
        <dbReference type="ARBA" id="ARBA00023136"/>
    </source>
</evidence>
<feature type="region of interest" description="Disordered" evidence="5">
    <location>
        <begin position="128"/>
        <end position="153"/>
    </location>
</feature>
<dbReference type="RefSeq" id="WP_344532713.1">
    <property type="nucleotide sequence ID" value="NZ_BAAAPE010000015.1"/>
</dbReference>
<dbReference type="InterPro" id="IPR032808">
    <property type="entry name" value="DoxX"/>
</dbReference>
<gene>
    <name evidence="6" type="ORF">GCM10009801_61110</name>
</gene>
<organism evidence="6 7">
    <name type="scientific">Streptomyces albiaxialis</name>
    <dbReference type="NCBI Taxonomy" id="329523"/>
    <lineage>
        <taxon>Bacteria</taxon>
        <taxon>Bacillati</taxon>
        <taxon>Actinomycetota</taxon>
        <taxon>Actinomycetes</taxon>
        <taxon>Kitasatosporales</taxon>
        <taxon>Streptomycetaceae</taxon>
        <taxon>Streptomyces</taxon>
    </lineage>
</organism>
<evidence type="ECO:0008006" key="8">
    <source>
        <dbReference type="Google" id="ProtNLM"/>
    </source>
</evidence>
<dbReference type="Proteomes" id="UP001500016">
    <property type="component" value="Unassembled WGS sequence"/>
</dbReference>
<evidence type="ECO:0000256" key="1">
    <source>
        <dbReference type="ARBA" id="ARBA00004141"/>
    </source>
</evidence>
<evidence type="ECO:0000256" key="5">
    <source>
        <dbReference type="SAM" id="MobiDB-lite"/>
    </source>
</evidence>
<evidence type="ECO:0000313" key="7">
    <source>
        <dbReference type="Proteomes" id="UP001500016"/>
    </source>
</evidence>
<proteinExistence type="predicted"/>
<comment type="subcellular location">
    <subcellularLocation>
        <location evidence="1">Membrane</location>
        <topology evidence="1">Multi-pass membrane protein</topology>
    </subcellularLocation>
</comment>
<keyword evidence="3" id="KW-1133">Transmembrane helix</keyword>
<evidence type="ECO:0000313" key="6">
    <source>
        <dbReference type="EMBL" id="GAA2093706.1"/>
    </source>
</evidence>
<evidence type="ECO:0000256" key="3">
    <source>
        <dbReference type="ARBA" id="ARBA00022989"/>
    </source>
</evidence>
<keyword evidence="4" id="KW-0472">Membrane</keyword>
<reference evidence="6 7" key="1">
    <citation type="journal article" date="2019" name="Int. J. Syst. Evol. Microbiol.">
        <title>The Global Catalogue of Microorganisms (GCM) 10K type strain sequencing project: providing services to taxonomists for standard genome sequencing and annotation.</title>
        <authorList>
            <consortium name="The Broad Institute Genomics Platform"/>
            <consortium name="The Broad Institute Genome Sequencing Center for Infectious Disease"/>
            <person name="Wu L."/>
            <person name="Ma J."/>
        </authorList>
    </citation>
    <scope>NUCLEOTIDE SEQUENCE [LARGE SCALE GENOMIC DNA]</scope>
    <source>
        <strain evidence="6 7">JCM 15478</strain>
    </source>
</reference>
<keyword evidence="7" id="KW-1185">Reference proteome</keyword>
<evidence type="ECO:0000256" key="2">
    <source>
        <dbReference type="ARBA" id="ARBA00022692"/>
    </source>
</evidence>
<sequence length="153" mass="16142">MPLLHLVARPLLSSLFVGSGLDSLRDPGPKAEMAGPFLDRLRATLPALPDDDVQLVRVNAAVQVGAGALLALGKTPRLAALALAGSLVPTTLSAHAFWEHEEGQARSAQQVQFLKNASVMGGLLAVAGSAGRRKRDRKGPSRRCPWARSSPRP</sequence>
<accession>A0ABN2WK12</accession>
<keyword evidence="2" id="KW-0812">Transmembrane</keyword>
<dbReference type="EMBL" id="BAAAPE010000015">
    <property type="protein sequence ID" value="GAA2093706.1"/>
    <property type="molecule type" value="Genomic_DNA"/>
</dbReference>
<protein>
    <recommendedName>
        <fullName evidence="8">DoxX family protein</fullName>
    </recommendedName>
</protein>
<comment type="caution">
    <text evidence="6">The sequence shown here is derived from an EMBL/GenBank/DDBJ whole genome shotgun (WGS) entry which is preliminary data.</text>
</comment>